<dbReference type="PATRIC" id="fig|69370.6.peg.1843"/>
<dbReference type="EMBL" id="JYJA01000033">
    <property type="protein sequence ID" value="KJL42847.1"/>
    <property type="molecule type" value="Genomic_DNA"/>
</dbReference>
<evidence type="ECO:0000313" key="2">
    <source>
        <dbReference type="Proteomes" id="UP000034098"/>
    </source>
</evidence>
<evidence type="ECO:0000313" key="1">
    <source>
        <dbReference type="EMBL" id="KJL42847.1"/>
    </source>
</evidence>
<dbReference type="Proteomes" id="UP000034098">
    <property type="component" value="Unassembled WGS sequence"/>
</dbReference>
<sequence length="154" mass="16788">MVTLLLDSTQLEVVLSVSERALSFRKGNVVIERSTITKVQLTDDAWTWLRGIPSPGTHVRGIVAMGTWRSAGGDDFAIIRRHRPSVVIDLDGHPEYQRVILTTRHGLALVQALRVEVAAEPTDVVDIAAETGTIPVVPERKPRGRKTPATAPAV</sequence>
<gene>
    <name evidence="1" type="ORF">RS82_01812</name>
</gene>
<dbReference type="AlphaFoldDB" id="A0A0M2HF17"/>
<proteinExistence type="predicted"/>
<comment type="caution">
    <text evidence="1">The sequence shown here is derived from an EMBL/GenBank/DDBJ whole genome shotgun (WGS) entry which is preliminary data.</text>
</comment>
<organism evidence="1 2">
    <name type="scientific">Microbacterium trichothecenolyticum</name>
    <name type="common">Aureobacterium trichothecenolyticum</name>
    <dbReference type="NCBI Taxonomy" id="69370"/>
    <lineage>
        <taxon>Bacteria</taxon>
        <taxon>Bacillati</taxon>
        <taxon>Actinomycetota</taxon>
        <taxon>Actinomycetes</taxon>
        <taxon>Micrococcales</taxon>
        <taxon>Microbacteriaceae</taxon>
        <taxon>Microbacterium</taxon>
    </lineage>
</organism>
<accession>A0A0M2HF17</accession>
<dbReference type="RefSeq" id="WP_045298486.1">
    <property type="nucleotide sequence ID" value="NZ_JYJA01000033.1"/>
</dbReference>
<name>A0A0M2HF17_MICTR</name>
<dbReference type="OrthoDB" id="530515at2"/>
<reference evidence="1 2" key="1">
    <citation type="submission" date="2015-02" db="EMBL/GenBank/DDBJ databases">
        <title>Draft genome sequences of ten Microbacterium spp. with emphasis on heavy metal contaminated environments.</title>
        <authorList>
            <person name="Corretto E."/>
        </authorList>
    </citation>
    <scope>NUCLEOTIDE SEQUENCE [LARGE SCALE GENOMIC DNA]</scope>
    <source>
        <strain evidence="1 2">DSM 8608</strain>
    </source>
</reference>
<keyword evidence="2" id="KW-1185">Reference proteome</keyword>
<protein>
    <submittedName>
        <fullName evidence="1">Uncharacterized protein</fullName>
    </submittedName>
</protein>